<sequence length="61" mass="6862">MKWLWKFSTEQDSSWASIIRSKYGLTSNGGTLVQHKGQVPEALRDSLRCVGMILQSVSSFD</sequence>
<keyword evidence="2" id="KW-1185">Reference proteome</keyword>
<reference evidence="1 2" key="1">
    <citation type="submission" date="2024-01" db="EMBL/GenBank/DDBJ databases">
        <title>Genome assemblies of Stephania.</title>
        <authorList>
            <person name="Yang L."/>
        </authorList>
    </citation>
    <scope>NUCLEOTIDE SEQUENCE [LARGE SCALE GENOMIC DNA]</scope>
    <source>
        <strain evidence="1">YNDBR</strain>
        <tissue evidence="1">Leaf</tissue>
    </source>
</reference>
<evidence type="ECO:0000313" key="1">
    <source>
        <dbReference type="EMBL" id="KAK9093382.1"/>
    </source>
</evidence>
<organism evidence="1 2">
    <name type="scientific">Stephania yunnanensis</name>
    <dbReference type="NCBI Taxonomy" id="152371"/>
    <lineage>
        <taxon>Eukaryota</taxon>
        <taxon>Viridiplantae</taxon>
        <taxon>Streptophyta</taxon>
        <taxon>Embryophyta</taxon>
        <taxon>Tracheophyta</taxon>
        <taxon>Spermatophyta</taxon>
        <taxon>Magnoliopsida</taxon>
        <taxon>Ranunculales</taxon>
        <taxon>Menispermaceae</taxon>
        <taxon>Menispermoideae</taxon>
        <taxon>Cissampelideae</taxon>
        <taxon>Stephania</taxon>
    </lineage>
</organism>
<dbReference type="EMBL" id="JBBNAF010000012">
    <property type="protein sequence ID" value="KAK9093382.1"/>
    <property type="molecule type" value="Genomic_DNA"/>
</dbReference>
<dbReference type="AlphaFoldDB" id="A0AAP0EKH6"/>
<name>A0AAP0EKH6_9MAGN</name>
<protein>
    <submittedName>
        <fullName evidence="1">Uncharacterized protein</fullName>
    </submittedName>
</protein>
<accession>A0AAP0EKH6</accession>
<dbReference type="Proteomes" id="UP001420932">
    <property type="component" value="Unassembled WGS sequence"/>
</dbReference>
<evidence type="ECO:0000313" key="2">
    <source>
        <dbReference type="Proteomes" id="UP001420932"/>
    </source>
</evidence>
<proteinExistence type="predicted"/>
<gene>
    <name evidence="1" type="ORF">Syun_028293</name>
</gene>
<comment type="caution">
    <text evidence="1">The sequence shown here is derived from an EMBL/GenBank/DDBJ whole genome shotgun (WGS) entry which is preliminary data.</text>
</comment>